<dbReference type="OrthoDB" id="2020070at2759"/>
<dbReference type="FunCoup" id="Q74ZE9">
    <property type="interactions" value="107"/>
</dbReference>
<protein>
    <submittedName>
        <fullName evidence="2">AGR250Cp</fullName>
    </submittedName>
</protein>
<dbReference type="InterPro" id="IPR055100">
    <property type="entry name" value="GNAT_LYC1-like"/>
</dbReference>
<reference evidence="3" key="2">
    <citation type="journal article" date="2013" name="G3 (Bethesda)">
        <title>Genomes of Ashbya fungi isolated from insects reveal four mating-type loci, numerous translocations, lack of transposons, and distinct gene duplications.</title>
        <authorList>
            <person name="Dietrich F.S."/>
            <person name="Voegeli S."/>
            <person name="Kuo S."/>
            <person name="Philippsen P."/>
        </authorList>
    </citation>
    <scope>GENOME REANNOTATION</scope>
    <source>
        <strain evidence="3">ATCC 10895 / CBS 109.51 / FGSC 9923 / NRRL Y-1056</strain>
    </source>
</reference>
<dbReference type="InterPro" id="IPR016181">
    <property type="entry name" value="Acyl_CoA_acyltransferase"/>
</dbReference>
<dbReference type="OMA" id="NGYARIM"/>
<gene>
    <name evidence="2" type="ORF">AGOS_AGR250C</name>
</gene>
<dbReference type="PANTHER" id="PTHR34815:SF2">
    <property type="entry name" value="N-ACETYLTRANSFERASE DOMAIN-CONTAINING PROTEIN"/>
    <property type="match status" value="1"/>
</dbReference>
<dbReference type="eggNOG" id="ENOG502QPR6">
    <property type="taxonomic scope" value="Eukaryota"/>
</dbReference>
<evidence type="ECO:0000313" key="2">
    <source>
        <dbReference type="EMBL" id="AAS54740.2"/>
    </source>
</evidence>
<dbReference type="HOGENOM" id="CLU_683473_0_0_1"/>
<dbReference type="AlphaFoldDB" id="Q74ZE9"/>
<feature type="domain" description="LYC1 C-terminal" evidence="1">
    <location>
        <begin position="201"/>
        <end position="386"/>
    </location>
</feature>
<proteinExistence type="predicted"/>
<dbReference type="STRING" id="284811.Q74ZE9"/>
<dbReference type="Proteomes" id="UP000000591">
    <property type="component" value="Chromosome VII"/>
</dbReference>
<dbReference type="PANTHER" id="PTHR34815">
    <property type="entry name" value="LYSINE ACETYLTRANSFERASE"/>
    <property type="match status" value="1"/>
</dbReference>
<accession>Q74ZE9</accession>
<evidence type="ECO:0000313" key="3">
    <source>
        <dbReference type="Proteomes" id="UP000000591"/>
    </source>
</evidence>
<dbReference type="GeneID" id="4623218"/>
<dbReference type="SUPFAM" id="SSF55729">
    <property type="entry name" value="Acyl-CoA N-acyltransferases (Nat)"/>
    <property type="match status" value="1"/>
</dbReference>
<keyword evidence="3" id="KW-1185">Reference proteome</keyword>
<dbReference type="Gene3D" id="3.40.630.30">
    <property type="match status" value="1"/>
</dbReference>
<dbReference type="EMBL" id="AE016820">
    <property type="protein sequence ID" value="AAS54740.2"/>
    <property type="molecule type" value="Genomic_DNA"/>
</dbReference>
<evidence type="ECO:0000259" key="1">
    <source>
        <dbReference type="Pfam" id="PF22998"/>
    </source>
</evidence>
<reference evidence="2 3" key="1">
    <citation type="journal article" date="2004" name="Science">
        <title>The Ashbya gossypii genome as a tool for mapping the ancient Saccharomyces cerevisiae genome.</title>
        <authorList>
            <person name="Dietrich F.S."/>
            <person name="Voegeli S."/>
            <person name="Brachat S."/>
            <person name="Lerch A."/>
            <person name="Gates K."/>
            <person name="Steiner S."/>
            <person name="Mohr C."/>
            <person name="Pohlmann R."/>
            <person name="Luedi P."/>
            <person name="Choi S."/>
            <person name="Wing R.A."/>
            <person name="Flavier A."/>
            <person name="Gaffney T.D."/>
            <person name="Philippsen P."/>
        </authorList>
    </citation>
    <scope>NUCLEOTIDE SEQUENCE [LARGE SCALE GENOMIC DNA]</scope>
    <source>
        <strain evidence="3">ATCC 10895 / CBS 109.51 / FGSC 9923 / NRRL Y-1056</strain>
    </source>
</reference>
<dbReference type="Pfam" id="PF22998">
    <property type="entry name" value="GNAT_LYC1-like"/>
    <property type="match status" value="1"/>
</dbReference>
<organism evidence="2 3">
    <name type="scientific">Eremothecium gossypii (strain ATCC 10895 / CBS 109.51 / FGSC 9923 / NRRL Y-1056)</name>
    <name type="common">Yeast</name>
    <name type="synonym">Ashbya gossypii</name>
    <dbReference type="NCBI Taxonomy" id="284811"/>
    <lineage>
        <taxon>Eukaryota</taxon>
        <taxon>Fungi</taxon>
        <taxon>Dikarya</taxon>
        <taxon>Ascomycota</taxon>
        <taxon>Saccharomycotina</taxon>
        <taxon>Saccharomycetes</taxon>
        <taxon>Saccharomycetales</taxon>
        <taxon>Saccharomycetaceae</taxon>
        <taxon>Eremothecium</taxon>
    </lineage>
</organism>
<sequence>MLVLEEYTDRELADYTHSHNSNTWKTDCLTVEQYVARENLLAESYAAKPSKLADVKQRFPAYQELLGLKYFVLKDTSLPSTDKYSQIVSSCETLNRVGWCIPGESSDDAVPILTICVGVVYTLPTHRGKGYAKEMVTRVNRHYDSMAQKLEDTFVKNKVMFLYSEVGEYYSQVGYVSAYVPLHRIGNMDGFLQQYCKQPVQPVRALGFSDYEDLVELQRQHFQTQLRKLHQEHGESFVFTVEPSLAMYQWFQLRDQFMATATSRPEPSRFGAALSNGSHVIWHHNWADSTLLILKAHLAGDSRAEDDLKQLLREAVLEAEAANLAKVEFWDQEIDPDCCPELYAWLKVHEPKNMHVENGSLSAMRLPQGVDPAKVIWANNTKFSWF</sequence>
<dbReference type="InParanoid" id="Q74ZE9"/>
<dbReference type="RefSeq" id="NP_986916.2">
    <property type="nucleotide sequence ID" value="NM_211978.2"/>
</dbReference>
<name>Q74ZE9_EREGS</name>
<dbReference type="KEGG" id="ago:AGOS_AGR250C"/>
<dbReference type="InterPro" id="IPR053013">
    <property type="entry name" value="LAT"/>
</dbReference>